<sequence length="285" mass="32738">MNAPYKTYEWMTATPSLDSLTLLQMALPGTHNAGSDWQASYPLLGPPRHWLACQHNTFFHQLHHGARALDIRLDYEQSAEGLAKFRLHHNGHRNSRTLGHLVTDVNDFLEKHPDEFIVLDFHALDGENFDFAYFNQMIIHFLGMRIIPRSNHYLPIEQLKQISPRQCIVVAAQSHRDLNESVFIGKIDHEWTGESITNAQELHQFITQLLKKPSSSWEFWSLSATSYSALGGPVDIHDQLNDWFDPGKSNWAQLCNIINVDFIEESRIVDFCRTANLNKVHGRSV</sequence>
<proteinExistence type="predicted"/>
<dbReference type="GO" id="GO:0006629">
    <property type="term" value="P:lipid metabolic process"/>
    <property type="evidence" value="ECO:0007669"/>
    <property type="project" value="InterPro"/>
</dbReference>
<dbReference type="RefSeq" id="WP_129999403.1">
    <property type="nucleotide sequence ID" value="NZ_SEUB01000007.1"/>
</dbReference>
<reference evidence="1 2" key="1">
    <citation type="submission" date="2019-02" db="EMBL/GenBank/DDBJ databases">
        <title>Genome of Pseudomonas korensis isolated from heavy metal contaminated environment.</title>
        <authorList>
            <person name="Ayangbenro A.S."/>
            <person name="Babalola O."/>
        </authorList>
    </citation>
    <scope>NUCLEOTIDE SEQUENCE [LARGE SCALE GENOMIC DNA]</scope>
    <source>
        <strain evidence="1 2">AB36</strain>
    </source>
</reference>
<dbReference type="PROSITE" id="PS50007">
    <property type="entry name" value="PIPLC_X_DOMAIN"/>
    <property type="match status" value="1"/>
</dbReference>
<dbReference type="AlphaFoldDB" id="A0A4Q4L168"/>
<dbReference type="InterPro" id="IPR017946">
    <property type="entry name" value="PLC-like_Pdiesterase_TIM-brl"/>
</dbReference>
<dbReference type="GO" id="GO:0008081">
    <property type="term" value="F:phosphoric diester hydrolase activity"/>
    <property type="evidence" value="ECO:0007669"/>
    <property type="project" value="InterPro"/>
</dbReference>
<evidence type="ECO:0000313" key="2">
    <source>
        <dbReference type="Proteomes" id="UP000291107"/>
    </source>
</evidence>
<dbReference type="PANTHER" id="PTHR13593">
    <property type="match status" value="1"/>
</dbReference>
<dbReference type="PANTHER" id="PTHR13593:SF103">
    <property type="entry name" value="RE10370P"/>
    <property type="match status" value="1"/>
</dbReference>
<dbReference type="Proteomes" id="UP000291107">
    <property type="component" value="Unassembled WGS sequence"/>
</dbReference>
<evidence type="ECO:0000313" key="1">
    <source>
        <dbReference type="EMBL" id="RYM39742.1"/>
    </source>
</evidence>
<dbReference type="Gene3D" id="3.20.20.190">
    <property type="entry name" value="Phosphatidylinositol (PI) phosphodiesterase"/>
    <property type="match status" value="1"/>
</dbReference>
<dbReference type="InterPro" id="IPR051057">
    <property type="entry name" value="PI-PLC_domain"/>
</dbReference>
<dbReference type="EMBL" id="SEUB01000007">
    <property type="protein sequence ID" value="RYM39742.1"/>
    <property type="molecule type" value="Genomic_DNA"/>
</dbReference>
<protein>
    <submittedName>
        <fullName evidence="1">Phospholipase</fullName>
    </submittedName>
</protein>
<accession>A0A4Q4L168</accession>
<organism evidence="1 2">
    <name type="scientific">Pseudomonas koreensis</name>
    <dbReference type="NCBI Taxonomy" id="198620"/>
    <lineage>
        <taxon>Bacteria</taxon>
        <taxon>Pseudomonadati</taxon>
        <taxon>Pseudomonadota</taxon>
        <taxon>Gammaproteobacteria</taxon>
        <taxon>Pseudomonadales</taxon>
        <taxon>Pseudomonadaceae</taxon>
        <taxon>Pseudomonas</taxon>
    </lineage>
</organism>
<name>A0A4Q4L168_9PSED</name>
<comment type="caution">
    <text evidence="1">The sequence shown here is derived from an EMBL/GenBank/DDBJ whole genome shotgun (WGS) entry which is preliminary data.</text>
</comment>
<gene>
    <name evidence="1" type="ORF">EVS84_19570</name>
</gene>
<dbReference type="SUPFAM" id="SSF51695">
    <property type="entry name" value="PLC-like phosphodiesterases"/>
    <property type="match status" value="1"/>
</dbReference>